<dbReference type="InterPro" id="IPR025144">
    <property type="entry name" value="DUF4085"/>
</dbReference>
<comment type="caution">
    <text evidence="1">The sequence shown here is derived from an EMBL/GenBank/DDBJ whole genome shotgun (WGS) entry which is preliminary data.</text>
</comment>
<dbReference type="EMBL" id="RIBP01000001">
    <property type="protein sequence ID" value="TRZ40176.1"/>
    <property type="molecule type" value="Genomic_DNA"/>
</dbReference>
<protein>
    <submittedName>
        <fullName evidence="1">DUF4085 family protein</fullName>
    </submittedName>
</protein>
<dbReference type="Proteomes" id="UP000319837">
    <property type="component" value="Unassembled WGS sequence"/>
</dbReference>
<dbReference type="RefSeq" id="WP_185763579.1">
    <property type="nucleotide sequence ID" value="NZ_RIBP01000001.1"/>
</dbReference>
<proteinExistence type="predicted"/>
<reference evidence="2" key="1">
    <citation type="submission" date="2018-10" db="EMBL/GenBank/DDBJ databases">
        <title>FDA dAtabase for Regulatory Grade micrObial Sequences (FDA-ARGOS): Supporting development and validation of Infectious Disease Dx tests.</title>
        <authorList>
            <person name="Minogue T."/>
            <person name="Wolcott M."/>
            <person name="Wasieloski L."/>
            <person name="Aguilar W."/>
            <person name="Moore D."/>
            <person name="Tallon L."/>
            <person name="Sadzewicz L."/>
            <person name="Sengamalay N."/>
            <person name="Ott S."/>
            <person name="Godinez A."/>
            <person name="Nagaraj S."/>
            <person name="Vavikolanu K."/>
            <person name="Vyas G."/>
            <person name="Nadendla S."/>
            <person name="George J."/>
            <person name="Sichtig H."/>
        </authorList>
    </citation>
    <scope>NUCLEOTIDE SEQUENCE [LARGE SCALE GENOMIC DNA]</scope>
    <source>
        <strain evidence="2">FDAARGOS_343</strain>
    </source>
</reference>
<evidence type="ECO:0000313" key="2">
    <source>
        <dbReference type="Proteomes" id="UP000319837"/>
    </source>
</evidence>
<gene>
    <name evidence="1" type="ORF">CEQ21_04335</name>
</gene>
<sequence length="398" mass="46293">MWNISIDAKKAYSKCTVLPIHETDEDWEITLREAKEEAEDIHRILREELEEAKADLLQVLPSRFIPFLDNGTLNQPVLPKAVRNDYLQWVRKQEETFEKLLEAAYDQSEKAAANLPPTAQAVLTEGFHDAIIERVEREGRNLHLFINTESGFYNKAYVHLQLLNAFNEEADKPLQPGQYMIYDELMKITDGYALRVLFDAPESEWTISMANIEASCYYRPAYYTIYHNEEMAEELSFENYIKQLNPDHNYWLITPDISCPIKLDVNEILLESGKISCVEDKTIIIVANRHYEYSTDEYHPTNFIFTETYEDPYAQNNEPLPEEEIESAILGTDLELQVRAWNTLFANPMKHVDLINNVLLQTEISDENEMLLAVFISEFNEKGILTEEVIQKFQAMID</sequence>
<evidence type="ECO:0000313" key="1">
    <source>
        <dbReference type="EMBL" id="TRZ40176.1"/>
    </source>
</evidence>
<dbReference type="Pfam" id="PF13315">
    <property type="entry name" value="DUF4085"/>
    <property type="match status" value="1"/>
</dbReference>
<accession>A0A553ST70</accession>
<organism evidence="1 2">
    <name type="scientific">Niallia circulans</name>
    <name type="common">Bacillus circulans</name>
    <dbReference type="NCBI Taxonomy" id="1397"/>
    <lineage>
        <taxon>Bacteria</taxon>
        <taxon>Bacillati</taxon>
        <taxon>Bacillota</taxon>
        <taxon>Bacilli</taxon>
        <taxon>Bacillales</taxon>
        <taxon>Bacillaceae</taxon>
        <taxon>Niallia</taxon>
    </lineage>
</organism>
<name>A0A553ST70_NIACI</name>
<dbReference type="AlphaFoldDB" id="A0A553ST70"/>